<dbReference type="PROSITE" id="PS51257">
    <property type="entry name" value="PROKAR_LIPOPROTEIN"/>
    <property type="match status" value="1"/>
</dbReference>
<sequence>MTHRRPAFALVVLTALVLTACSSPEPRPIPSGTAEPSEQATPERPYPAFGGDCAAVLGADEVRAATGVDAEVQSLAPYAQIWAVASLGGLSCRWGAGQAPALSATVMPASFADEAGEGRTNCYDVQAEGGVSQSCSFSSIAGDWWFAGVVTSAPGMPGTEAVELVTAAFAERAGDASPETPTVPAGAWRTDPEGCGELDAEVDAAGTLGSPGLTASRANGAAGVGPGVYGAMAESGYVACIWEGGTGEVPGFSIEVVPGAGWALDDVMRLPDAVETEVAGADRAIVASPVAGAELEYLYLTDGVNLLIVEPTYDGVGAAALEPLVPGLVAALAG</sequence>
<evidence type="ECO:0000313" key="3">
    <source>
        <dbReference type="EMBL" id="QTX05111.1"/>
    </source>
</evidence>
<dbReference type="KEGG" id="aarc:G127AT_02415"/>
<reference evidence="3" key="1">
    <citation type="submission" date="2021-03" db="EMBL/GenBank/DDBJ databases">
        <title>Agromyces archimandritus sp. nov., isolated from the cockroach Archimandrita tessellata.</title>
        <authorList>
            <person name="Guzman J."/>
            <person name="Ortuzar M."/>
            <person name="Poehlein A."/>
            <person name="Daniel R."/>
            <person name="Trujillo M."/>
            <person name="Vilcinskas A."/>
        </authorList>
    </citation>
    <scope>NUCLEOTIDE SEQUENCE</scope>
    <source>
        <strain evidence="3">G127AT</strain>
    </source>
</reference>
<feature type="region of interest" description="Disordered" evidence="1">
    <location>
        <begin position="24"/>
        <end position="45"/>
    </location>
</feature>
<name>A0A975FNC4_9MICO</name>
<evidence type="ECO:0000313" key="4">
    <source>
        <dbReference type="Proteomes" id="UP000671914"/>
    </source>
</evidence>
<protein>
    <recommendedName>
        <fullName evidence="5">DUF3558 domain-containing protein</fullName>
    </recommendedName>
</protein>
<dbReference type="EMBL" id="CP071696">
    <property type="protein sequence ID" value="QTX05111.1"/>
    <property type="molecule type" value="Genomic_DNA"/>
</dbReference>
<evidence type="ECO:0000256" key="2">
    <source>
        <dbReference type="SAM" id="SignalP"/>
    </source>
</evidence>
<gene>
    <name evidence="3" type="ORF">G127AT_02415</name>
</gene>
<dbReference type="Proteomes" id="UP000671914">
    <property type="component" value="Chromosome"/>
</dbReference>
<accession>A0A975FNC4</accession>
<dbReference type="RefSeq" id="WP_210899413.1">
    <property type="nucleotide sequence ID" value="NZ_CP071696.1"/>
</dbReference>
<organism evidence="3 4">
    <name type="scientific">Agromyces archimandritae</name>
    <dbReference type="NCBI Taxonomy" id="2781962"/>
    <lineage>
        <taxon>Bacteria</taxon>
        <taxon>Bacillati</taxon>
        <taxon>Actinomycetota</taxon>
        <taxon>Actinomycetes</taxon>
        <taxon>Micrococcales</taxon>
        <taxon>Microbacteriaceae</taxon>
        <taxon>Agromyces</taxon>
    </lineage>
</organism>
<proteinExistence type="predicted"/>
<feature type="signal peptide" evidence="2">
    <location>
        <begin position="1"/>
        <end position="20"/>
    </location>
</feature>
<evidence type="ECO:0008006" key="5">
    <source>
        <dbReference type="Google" id="ProtNLM"/>
    </source>
</evidence>
<keyword evidence="4" id="KW-1185">Reference proteome</keyword>
<dbReference type="AlphaFoldDB" id="A0A975FNC4"/>
<evidence type="ECO:0000256" key="1">
    <source>
        <dbReference type="SAM" id="MobiDB-lite"/>
    </source>
</evidence>
<keyword evidence="2" id="KW-0732">Signal</keyword>
<feature type="chain" id="PRO_5039637768" description="DUF3558 domain-containing protein" evidence="2">
    <location>
        <begin position="21"/>
        <end position="334"/>
    </location>
</feature>